<dbReference type="Gene3D" id="3.30.200.20">
    <property type="entry name" value="Phosphorylase Kinase, domain 1"/>
    <property type="match status" value="1"/>
</dbReference>
<dbReference type="Proteomes" id="UP001341281">
    <property type="component" value="Chromosome 01"/>
</dbReference>
<dbReference type="GO" id="GO:0005524">
    <property type="term" value="F:ATP binding"/>
    <property type="evidence" value="ECO:0007669"/>
    <property type="project" value="UniProtKB-KW"/>
</dbReference>
<dbReference type="PANTHER" id="PTHR27005">
    <property type="entry name" value="WALL-ASSOCIATED RECEPTOR KINASE-LIKE 21"/>
    <property type="match status" value="1"/>
</dbReference>
<dbReference type="SMART" id="SM00220">
    <property type="entry name" value="S_TKc"/>
    <property type="match status" value="1"/>
</dbReference>
<evidence type="ECO:0000313" key="5">
    <source>
        <dbReference type="Proteomes" id="UP001341281"/>
    </source>
</evidence>
<keyword evidence="5" id="KW-1185">Reference proteome</keyword>
<dbReference type="Pfam" id="PF07714">
    <property type="entry name" value="PK_Tyr_Ser-Thr"/>
    <property type="match status" value="1"/>
</dbReference>
<dbReference type="GO" id="GO:0004674">
    <property type="term" value="F:protein serine/threonine kinase activity"/>
    <property type="evidence" value="ECO:0007669"/>
    <property type="project" value="TreeGrafter"/>
</dbReference>
<organism evidence="4 5">
    <name type="scientific">Paspalum notatum var. saurae</name>
    <dbReference type="NCBI Taxonomy" id="547442"/>
    <lineage>
        <taxon>Eukaryota</taxon>
        <taxon>Viridiplantae</taxon>
        <taxon>Streptophyta</taxon>
        <taxon>Embryophyta</taxon>
        <taxon>Tracheophyta</taxon>
        <taxon>Spermatophyta</taxon>
        <taxon>Magnoliopsida</taxon>
        <taxon>Liliopsida</taxon>
        <taxon>Poales</taxon>
        <taxon>Poaceae</taxon>
        <taxon>PACMAD clade</taxon>
        <taxon>Panicoideae</taxon>
        <taxon>Andropogonodae</taxon>
        <taxon>Paspaleae</taxon>
        <taxon>Paspalinae</taxon>
        <taxon>Paspalum</taxon>
    </lineage>
</organism>
<keyword evidence="2" id="KW-0067">ATP-binding</keyword>
<protein>
    <recommendedName>
        <fullName evidence="3">Protein kinase domain-containing protein</fullName>
    </recommendedName>
</protein>
<accession>A0AAQ3PFG9</accession>
<dbReference type="GO" id="GO:0007166">
    <property type="term" value="P:cell surface receptor signaling pathway"/>
    <property type="evidence" value="ECO:0007669"/>
    <property type="project" value="InterPro"/>
</dbReference>
<evidence type="ECO:0000256" key="1">
    <source>
        <dbReference type="ARBA" id="ARBA00022741"/>
    </source>
</evidence>
<dbReference type="InterPro" id="IPR001245">
    <property type="entry name" value="Ser-Thr/Tyr_kinase_cat_dom"/>
</dbReference>
<keyword evidence="1" id="KW-0547">Nucleotide-binding</keyword>
<evidence type="ECO:0000313" key="4">
    <source>
        <dbReference type="EMBL" id="WVZ49332.1"/>
    </source>
</evidence>
<proteinExistence type="predicted"/>
<reference evidence="4 5" key="1">
    <citation type="submission" date="2024-02" db="EMBL/GenBank/DDBJ databases">
        <title>High-quality chromosome-scale genome assembly of Pensacola bahiagrass (Paspalum notatum Flugge var. saurae).</title>
        <authorList>
            <person name="Vega J.M."/>
            <person name="Podio M."/>
            <person name="Orjuela J."/>
            <person name="Siena L.A."/>
            <person name="Pessino S.C."/>
            <person name="Combes M.C."/>
            <person name="Mariac C."/>
            <person name="Albertini E."/>
            <person name="Pupilli F."/>
            <person name="Ortiz J.P.A."/>
            <person name="Leblanc O."/>
        </authorList>
    </citation>
    <scope>NUCLEOTIDE SEQUENCE [LARGE SCALE GENOMIC DNA]</scope>
    <source>
        <strain evidence="4">R1</strain>
        <tissue evidence="4">Leaf</tissue>
    </source>
</reference>
<feature type="domain" description="Protein kinase" evidence="3">
    <location>
        <begin position="1"/>
        <end position="277"/>
    </location>
</feature>
<name>A0AAQ3PFG9_PASNO</name>
<dbReference type="InterPro" id="IPR000719">
    <property type="entry name" value="Prot_kinase_dom"/>
</dbReference>
<dbReference type="PANTHER" id="PTHR27005:SF162">
    <property type="entry name" value="OS11G0691500 PROTEIN"/>
    <property type="match status" value="1"/>
</dbReference>
<evidence type="ECO:0000256" key="2">
    <source>
        <dbReference type="ARBA" id="ARBA00022840"/>
    </source>
</evidence>
<dbReference type="EMBL" id="CP144745">
    <property type="protein sequence ID" value="WVZ49332.1"/>
    <property type="molecule type" value="Genomic_DNA"/>
</dbReference>
<sequence>MPSRWQLNASSKKQRHGGRLKCLRPKATQQVQEESWKDGFVDEITFQFKIKHANVVRLVGCCLETDIPILEFEFVGTGSLDDELHVRRSTLSLLQRLEIAIGSAEGLSHMHSAEHVHGDVKPSNILLDDDLNPKVSDFGSSKLLSAKRYATEVAADGKYVDPMYYSTGRFTEKSDVYSFGVVLLELITRKKAWYGDGEDHIIAIEFKKACKTHGNGRKMYDAEILSNGDAHYAHRCVECLDMVGTLAVRCLNTDYPDERPKMAAVVEELQQAKKIFFFLKRWAGALPIQLRRGKRTFKVQKLQRKQRTHTSNKMLKNKNTHTTLITLSMGARRQLPEHHFILGKIEHCYRRRSFSFKDASIPFLPNIP</sequence>
<dbReference type="PROSITE" id="PS50011">
    <property type="entry name" value="PROTEIN_KINASE_DOM"/>
    <property type="match status" value="1"/>
</dbReference>
<dbReference type="SUPFAM" id="SSF56112">
    <property type="entry name" value="Protein kinase-like (PK-like)"/>
    <property type="match status" value="1"/>
</dbReference>
<dbReference type="InterPro" id="IPR045274">
    <property type="entry name" value="WAK-like"/>
</dbReference>
<dbReference type="Gene3D" id="1.10.510.10">
    <property type="entry name" value="Transferase(Phosphotransferase) domain 1"/>
    <property type="match status" value="1"/>
</dbReference>
<gene>
    <name evidence="4" type="ORF">U9M48_000700</name>
</gene>
<dbReference type="GO" id="GO:0005886">
    <property type="term" value="C:plasma membrane"/>
    <property type="evidence" value="ECO:0007669"/>
    <property type="project" value="TreeGrafter"/>
</dbReference>
<dbReference type="InterPro" id="IPR011009">
    <property type="entry name" value="Kinase-like_dom_sf"/>
</dbReference>
<evidence type="ECO:0000259" key="3">
    <source>
        <dbReference type="PROSITE" id="PS50011"/>
    </source>
</evidence>
<dbReference type="AlphaFoldDB" id="A0AAQ3PFG9"/>